<protein>
    <submittedName>
        <fullName evidence="2 3">Uncharacterized protein</fullName>
    </submittedName>
</protein>
<dbReference type="EnsemblFungi" id="EJT81368">
    <property type="protein sequence ID" value="EJT81368"/>
    <property type="gene ID" value="GGTG_01349"/>
</dbReference>
<feature type="compositionally biased region" description="Low complexity" evidence="1">
    <location>
        <begin position="118"/>
        <end position="142"/>
    </location>
</feature>
<dbReference type="OrthoDB" id="4150019at2759"/>
<name>J3NJB7_GAET3</name>
<organism evidence="2">
    <name type="scientific">Gaeumannomyces tritici (strain R3-111a-1)</name>
    <name type="common">Wheat and barley take-all root rot fungus</name>
    <name type="synonym">Gaeumannomyces graminis var. tritici</name>
    <dbReference type="NCBI Taxonomy" id="644352"/>
    <lineage>
        <taxon>Eukaryota</taxon>
        <taxon>Fungi</taxon>
        <taxon>Dikarya</taxon>
        <taxon>Ascomycota</taxon>
        <taxon>Pezizomycotina</taxon>
        <taxon>Sordariomycetes</taxon>
        <taxon>Sordariomycetidae</taxon>
        <taxon>Magnaporthales</taxon>
        <taxon>Magnaporthaceae</taxon>
        <taxon>Gaeumannomyces</taxon>
    </lineage>
</organism>
<reference evidence="2" key="2">
    <citation type="submission" date="2010-07" db="EMBL/GenBank/DDBJ databases">
        <authorList>
            <consortium name="The Broad Institute Genome Sequencing Platform"/>
            <consortium name="Broad Institute Genome Sequencing Center for Infectious Disease"/>
            <person name="Ma L.-J."/>
            <person name="Dead R."/>
            <person name="Young S."/>
            <person name="Zeng Q."/>
            <person name="Koehrsen M."/>
            <person name="Alvarado L."/>
            <person name="Berlin A."/>
            <person name="Chapman S.B."/>
            <person name="Chen Z."/>
            <person name="Freedman E."/>
            <person name="Gellesch M."/>
            <person name="Goldberg J."/>
            <person name="Griggs A."/>
            <person name="Gujja S."/>
            <person name="Heilman E.R."/>
            <person name="Heiman D."/>
            <person name="Hepburn T."/>
            <person name="Howarth C."/>
            <person name="Jen D."/>
            <person name="Larson L."/>
            <person name="Mehta T."/>
            <person name="Neiman D."/>
            <person name="Pearson M."/>
            <person name="Roberts A."/>
            <person name="Saif S."/>
            <person name="Shea T."/>
            <person name="Shenoy N."/>
            <person name="Sisk P."/>
            <person name="Stolte C."/>
            <person name="Sykes S."/>
            <person name="Walk T."/>
            <person name="White J."/>
            <person name="Yandava C."/>
            <person name="Haas B."/>
            <person name="Nusbaum C."/>
            <person name="Birren B."/>
        </authorList>
    </citation>
    <scope>NUCLEOTIDE SEQUENCE</scope>
    <source>
        <strain evidence="2">R3-111a-1</strain>
    </source>
</reference>
<reference evidence="2" key="3">
    <citation type="submission" date="2010-09" db="EMBL/GenBank/DDBJ databases">
        <title>Annotation of Gaeumannomyces graminis var. tritici R3-111a-1.</title>
        <authorList>
            <consortium name="The Broad Institute Genome Sequencing Platform"/>
            <person name="Ma L.-J."/>
            <person name="Dead R."/>
            <person name="Young S.K."/>
            <person name="Zeng Q."/>
            <person name="Gargeya S."/>
            <person name="Fitzgerald M."/>
            <person name="Haas B."/>
            <person name="Abouelleil A."/>
            <person name="Alvarado L."/>
            <person name="Arachchi H.M."/>
            <person name="Berlin A."/>
            <person name="Brown A."/>
            <person name="Chapman S.B."/>
            <person name="Chen Z."/>
            <person name="Dunbar C."/>
            <person name="Freedman E."/>
            <person name="Gearin G."/>
            <person name="Gellesch M."/>
            <person name="Goldberg J."/>
            <person name="Griggs A."/>
            <person name="Gujja S."/>
            <person name="Heiman D."/>
            <person name="Howarth C."/>
            <person name="Larson L."/>
            <person name="Lui A."/>
            <person name="MacDonald P.J.P."/>
            <person name="Mehta T."/>
            <person name="Montmayeur A."/>
            <person name="Murphy C."/>
            <person name="Neiman D."/>
            <person name="Pearson M."/>
            <person name="Priest M."/>
            <person name="Roberts A."/>
            <person name="Saif S."/>
            <person name="Shea T."/>
            <person name="Shenoy N."/>
            <person name="Sisk P."/>
            <person name="Stolte C."/>
            <person name="Sykes S."/>
            <person name="Yandava C."/>
            <person name="Wortman J."/>
            <person name="Nusbaum C."/>
            <person name="Birren B."/>
        </authorList>
    </citation>
    <scope>NUCLEOTIDE SEQUENCE</scope>
    <source>
        <strain evidence="2">R3-111a-1</strain>
    </source>
</reference>
<dbReference type="AlphaFoldDB" id="J3NJB7"/>
<dbReference type="STRING" id="644352.J3NJB7"/>
<evidence type="ECO:0000256" key="1">
    <source>
        <dbReference type="SAM" id="MobiDB-lite"/>
    </source>
</evidence>
<dbReference type="VEuPathDB" id="FungiDB:GGTG_01349"/>
<evidence type="ECO:0000313" key="2">
    <source>
        <dbReference type="EMBL" id="EJT81368.1"/>
    </source>
</evidence>
<feature type="compositionally biased region" description="Low complexity" evidence="1">
    <location>
        <begin position="355"/>
        <end position="365"/>
    </location>
</feature>
<reference evidence="3" key="5">
    <citation type="submission" date="2018-04" db="UniProtKB">
        <authorList>
            <consortium name="EnsemblFungi"/>
        </authorList>
    </citation>
    <scope>IDENTIFICATION</scope>
    <source>
        <strain evidence="3">R3-111a-1</strain>
    </source>
</reference>
<feature type="region of interest" description="Disordered" evidence="1">
    <location>
        <begin position="104"/>
        <end position="148"/>
    </location>
</feature>
<feature type="compositionally biased region" description="Low complexity" evidence="1">
    <location>
        <begin position="205"/>
        <end position="237"/>
    </location>
</feature>
<dbReference type="eggNOG" id="ENOG502S404">
    <property type="taxonomic scope" value="Eukaryota"/>
</dbReference>
<sequence>MSYQYPPPPPNGAEMGMSASAYIPTYESLQSSSELGIGPEHDPAFSPRDRRDSFSAAMHLKRSMSTPDVRPHLPLQQDHMHQQGQPADHASFLAGEKRRNKLGYHRTSVACGNRQKSGSRSSVGPGGVPSASSSPAMASGHPSEMHAGQHYTHPLVIPSMQTMAPPSTKSAGGDGLVVANASTTRAFEYGNVSMASWMPGDGVPSSSRSYSRESPVTPAFSPYTTSAAPSSATWTTPGSDAHSPRDDLGWPTYQPPPTRSMSFGSESLGSHHHHQHHQYPSISQVASPGRSYDRKLSSLSADMYPVESNPGTTLEHNVSLSAGAVPPSTYGSWNASYSQGWYDESGGVADEQGHHSAQSQSQGAGIYYANR</sequence>
<accession>J3NJB7</accession>
<reference evidence="4" key="1">
    <citation type="submission" date="2010-07" db="EMBL/GenBank/DDBJ databases">
        <title>The genome sequence of Gaeumannomyces graminis var. tritici strain R3-111a-1.</title>
        <authorList>
            <consortium name="The Broad Institute Genome Sequencing Platform"/>
            <person name="Ma L.-J."/>
            <person name="Dead R."/>
            <person name="Young S."/>
            <person name="Zeng Q."/>
            <person name="Koehrsen M."/>
            <person name="Alvarado L."/>
            <person name="Berlin A."/>
            <person name="Chapman S.B."/>
            <person name="Chen Z."/>
            <person name="Freedman E."/>
            <person name="Gellesch M."/>
            <person name="Goldberg J."/>
            <person name="Griggs A."/>
            <person name="Gujja S."/>
            <person name="Heilman E.R."/>
            <person name="Heiman D."/>
            <person name="Hepburn T."/>
            <person name="Howarth C."/>
            <person name="Jen D."/>
            <person name="Larson L."/>
            <person name="Mehta T."/>
            <person name="Neiman D."/>
            <person name="Pearson M."/>
            <person name="Roberts A."/>
            <person name="Saif S."/>
            <person name="Shea T."/>
            <person name="Shenoy N."/>
            <person name="Sisk P."/>
            <person name="Stolte C."/>
            <person name="Sykes S."/>
            <person name="Walk T."/>
            <person name="White J."/>
            <person name="Yandava C."/>
            <person name="Haas B."/>
            <person name="Nusbaum C."/>
            <person name="Birren B."/>
        </authorList>
    </citation>
    <scope>NUCLEOTIDE SEQUENCE [LARGE SCALE GENOMIC DNA]</scope>
    <source>
        <strain evidence="4">R3-111a-1</strain>
    </source>
</reference>
<feature type="compositionally biased region" description="Basic and acidic residues" evidence="1">
    <location>
        <begin position="39"/>
        <end position="53"/>
    </location>
</feature>
<dbReference type="EMBL" id="GL385395">
    <property type="protein sequence ID" value="EJT81368.1"/>
    <property type="molecule type" value="Genomic_DNA"/>
</dbReference>
<feature type="region of interest" description="Disordered" evidence="1">
    <location>
        <begin position="344"/>
        <end position="371"/>
    </location>
</feature>
<reference evidence="3" key="4">
    <citation type="journal article" date="2015" name="G3 (Bethesda)">
        <title>Genome sequences of three phytopathogenic species of the Magnaporthaceae family of fungi.</title>
        <authorList>
            <person name="Okagaki L.H."/>
            <person name="Nunes C.C."/>
            <person name="Sailsbery J."/>
            <person name="Clay B."/>
            <person name="Brown D."/>
            <person name="John T."/>
            <person name="Oh Y."/>
            <person name="Young N."/>
            <person name="Fitzgerald M."/>
            <person name="Haas B.J."/>
            <person name="Zeng Q."/>
            <person name="Young S."/>
            <person name="Adiconis X."/>
            <person name="Fan L."/>
            <person name="Levin J.Z."/>
            <person name="Mitchell T.K."/>
            <person name="Okubara P.A."/>
            <person name="Farman M.L."/>
            <person name="Kohn L.M."/>
            <person name="Birren B."/>
            <person name="Ma L.-J."/>
            <person name="Dean R.A."/>
        </authorList>
    </citation>
    <scope>NUCLEOTIDE SEQUENCE</scope>
    <source>
        <strain evidence="3">R3-111a-1</strain>
    </source>
</reference>
<dbReference type="HOGENOM" id="CLU_030994_0_0_1"/>
<feature type="region of interest" description="Disordered" evidence="1">
    <location>
        <begin position="201"/>
        <end position="293"/>
    </location>
</feature>
<proteinExistence type="predicted"/>
<feature type="compositionally biased region" description="Polar residues" evidence="1">
    <location>
        <begin position="259"/>
        <end position="268"/>
    </location>
</feature>
<feature type="region of interest" description="Disordered" evidence="1">
    <location>
        <begin position="28"/>
        <end position="87"/>
    </location>
</feature>
<keyword evidence="4" id="KW-1185">Reference proteome</keyword>
<dbReference type="Proteomes" id="UP000006039">
    <property type="component" value="Unassembled WGS sequence"/>
</dbReference>
<gene>
    <name evidence="3" type="primary">20341807</name>
    <name evidence="2" type="ORF">GGTG_01349</name>
</gene>
<evidence type="ECO:0000313" key="3">
    <source>
        <dbReference type="EnsemblFungi" id="EJT81368"/>
    </source>
</evidence>
<dbReference type="GeneID" id="20341807"/>
<dbReference type="RefSeq" id="XP_009217377.1">
    <property type="nucleotide sequence ID" value="XM_009219113.1"/>
</dbReference>
<evidence type="ECO:0000313" key="4">
    <source>
        <dbReference type="Proteomes" id="UP000006039"/>
    </source>
</evidence>